<dbReference type="RefSeq" id="WP_115714468.1">
    <property type="nucleotide sequence ID" value="NZ_AP019711.1"/>
</dbReference>
<keyword evidence="2" id="KW-1185">Reference proteome</keyword>
<evidence type="ECO:0000313" key="1">
    <source>
        <dbReference type="EMBL" id="BBK21165.1"/>
    </source>
</evidence>
<dbReference type="AlphaFoldDB" id="A0A6N4TFD7"/>
<proteinExistence type="predicted"/>
<name>A0A6N4TFD7_9FIRM</name>
<dbReference type="Pfam" id="PF18958">
    <property type="entry name" value="DUF5700"/>
    <property type="match status" value="1"/>
</dbReference>
<protein>
    <recommendedName>
        <fullName evidence="3">DUF2268 domain-containing protein</fullName>
    </recommendedName>
</protein>
<reference evidence="2" key="1">
    <citation type="submission" date="2019-05" db="EMBL/GenBank/DDBJ databases">
        <title>Complete genome sequencing of Absiella argi strain JCM 30884.</title>
        <authorList>
            <person name="Sakamoto M."/>
            <person name="Murakami T."/>
            <person name="Mori H."/>
        </authorList>
    </citation>
    <scope>NUCLEOTIDE SEQUENCE [LARGE SCALE GENOMIC DNA]</scope>
    <source>
        <strain evidence="2">JCM 30884</strain>
    </source>
</reference>
<evidence type="ECO:0008006" key="3">
    <source>
        <dbReference type="Google" id="ProtNLM"/>
    </source>
</evidence>
<sequence length="342" mass="41223">MKICISYSSISCILQLLRKKKDGNLKMRDIENVLRHPDYRFEFRRYGQRVSESAFIIYFMNFETLQEEEIENFDLRNHHSFWLDIFMHIDNYEKQIQSFFDKLSKEDIDKAILLVKQSFPSSFSLVDSKLLFTCGIGQSFGYPYRNCIHFDILQLIKNKEYPHFSYLLAHELHHLVFKKNIRKEDKHLEGYFVQSFASEGLAIKFTNNVQGFLSKKRFLDRKENVGLDEFSIQYLNKEFDNTWREFKSDIYKIRHGKINTLQEVNKRISSYWLNCFIEGQEYLEIPKLKQSRYYTFGNEIWGTIYDVYGMETLYYVVNHPEECIAYFNNALNFIHKEEYAIR</sequence>
<gene>
    <name evidence="1" type="ORF">Aargi30884_00680</name>
</gene>
<organism evidence="1 2">
    <name type="scientific">Amedibacterium intestinale</name>
    <dbReference type="NCBI Taxonomy" id="2583452"/>
    <lineage>
        <taxon>Bacteria</taxon>
        <taxon>Bacillati</taxon>
        <taxon>Bacillota</taxon>
        <taxon>Erysipelotrichia</taxon>
        <taxon>Erysipelotrichales</taxon>
        <taxon>Erysipelotrichaceae</taxon>
        <taxon>Amedibacterium</taxon>
    </lineage>
</organism>
<dbReference type="InterPro" id="IPR043754">
    <property type="entry name" value="DUF5700"/>
</dbReference>
<evidence type="ECO:0000313" key="2">
    <source>
        <dbReference type="Proteomes" id="UP000464754"/>
    </source>
</evidence>
<dbReference type="EMBL" id="AP019695">
    <property type="protein sequence ID" value="BBK21165.1"/>
    <property type="molecule type" value="Genomic_DNA"/>
</dbReference>
<accession>A0A6N4TFD7</accession>
<dbReference type="Proteomes" id="UP000464754">
    <property type="component" value="Chromosome"/>
</dbReference>
<dbReference type="KEGG" id="aarg:Aargi30884_00680"/>